<gene>
    <name evidence="1" type="ORF">HPB50_024533</name>
</gene>
<dbReference type="Proteomes" id="UP000821845">
    <property type="component" value="Chromosome 4"/>
</dbReference>
<protein>
    <submittedName>
        <fullName evidence="1">Uncharacterized protein</fullName>
    </submittedName>
</protein>
<dbReference type="EMBL" id="CM023484">
    <property type="protein sequence ID" value="KAH6934461.1"/>
    <property type="molecule type" value="Genomic_DNA"/>
</dbReference>
<proteinExistence type="predicted"/>
<evidence type="ECO:0000313" key="2">
    <source>
        <dbReference type="Proteomes" id="UP000821845"/>
    </source>
</evidence>
<reference evidence="1" key="1">
    <citation type="submission" date="2020-05" db="EMBL/GenBank/DDBJ databases">
        <title>Large-scale comparative analyses of tick genomes elucidate their genetic diversity and vector capacities.</title>
        <authorList>
            <person name="Jia N."/>
            <person name="Wang J."/>
            <person name="Shi W."/>
            <person name="Du L."/>
            <person name="Sun Y."/>
            <person name="Zhan W."/>
            <person name="Jiang J."/>
            <person name="Wang Q."/>
            <person name="Zhang B."/>
            <person name="Ji P."/>
            <person name="Sakyi L.B."/>
            <person name="Cui X."/>
            <person name="Yuan T."/>
            <person name="Jiang B."/>
            <person name="Yang W."/>
            <person name="Lam T.T.-Y."/>
            <person name="Chang Q."/>
            <person name="Ding S."/>
            <person name="Wang X."/>
            <person name="Zhu J."/>
            <person name="Ruan X."/>
            <person name="Zhao L."/>
            <person name="Wei J."/>
            <person name="Que T."/>
            <person name="Du C."/>
            <person name="Cheng J."/>
            <person name="Dai P."/>
            <person name="Han X."/>
            <person name="Huang E."/>
            <person name="Gao Y."/>
            <person name="Liu J."/>
            <person name="Shao H."/>
            <person name="Ye R."/>
            <person name="Li L."/>
            <person name="Wei W."/>
            <person name="Wang X."/>
            <person name="Wang C."/>
            <person name="Yang T."/>
            <person name="Huo Q."/>
            <person name="Li W."/>
            <person name="Guo W."/>
            <person name="Chen H."/>
            <person name="Zhou L."/>
            <person name="Ni X."/>
            <person name="Tian J."/>
            <person name="Zhou Y."/>
            <person name="Sheng Y."/>
            <person name="Liu T."/>
            <person name="Pan Y."/>
            <person name="Xia L."/>
            <person name="Li J."/>
            <person name="Zhao F."/>
            <person name="Cao W."/>
        </authorList>
    </citation>
    <scope>NUCLEOTIDE SEQUENCE</scope>
    <source>
        <strain evidence="1">Hyas-2018</strain>
    </source>
</reference>
<accession>A0ACB7SKH6</accession>
<comment type="caution">
    <text evidence="1">The sequence shown here is derived from an EMBL/GenBank/DDBJ whole genome shotgun (WGS) entry which is preliminary data.</text>
</comment>
<keyword evidence="2" id="KW-1185">Reference proteome</keyword>
<sequence>MRSSARRLVEQTTRRGPQDPPAPLPQPRSAHARPGHTQGLLFLTGRAHCLTNVAQVFSETPGGATFARTNSRSRAFPSGRHPQNAATPRKAGLAHWTRPKRTTTTKNNVAAEVPRREGGSVSERPSHEKGNTHRKHQQQRRDDEPGDGATHAQTPRKPATHDSTEPEHGEL</sequence>
<evidence type="ECO:0000313" key="1">
    <source>
        <dbReference type="EMBL" id="KAH6934461.1"/>
    </source>
</evidence>
<name>A0ACB7SKH6_HYAAI</name>
<organism evidence="1 2">
    <name type="scientific">Hyalomma asiaticum</name>
    <name type="common">Tick</name>
    <dbReference type="NCBI Taxonomy" id="266040"/>
    <lineage>
        <taxon>Eukaryota</taxon>
        <taxon>Metazoa</taxon>
        <taxon>Ecdysozoa</taxon>
        <taxon>Arthropoda</taxon>
        <taxon>Chelicerata</taxon>
        <taxon>Arachnida</taxon>
        <taxon>Acari</taxon>
        <taxon>Parasitiformes</taxon>
        <taxon>Ixodida</taxon>
        <taxon>Ixodoidea</taxon>
        <taxon>Ixodidae</taxon>
        <taxon>Hyalomminae</taxon>
        <taxon>Hyalomma</taxon>
    </lineage>
</organism>